<dbReference type="Proteomes" id="UP001454036">
    <property type="component" value="Unassembled WGS sequence"/>
</dbReference>
<name>A0AAV3QI99_LITER</name>
<gene>
    <name evidence="1" type="ORF">LIER_18743</name>
</gene>
<dbReference type="EMBL" id="BAABME010004533">
    <property type="protein sequence ID" value="GAA0162711.1"/>
    <property type="molecule type" value="Genomic_DNA"/>
</dbReference>
<sequence length="136" mass="15266">MLSQVSKKNTDIMSILENAGVMPTIEIVCPYLPKVVRVFIYNMREDDDDPESPNLQKVTLRNHTVDFSPSIINAYYGKKMGEKLVDTSGALDNGNQRTAKIIRDEIMHLEGVIQSSLAIKYVLEARLRSVLGEVDP</sequence>
<comment type="caution">
    <text evidence="1">The sequence shown here is derived from an EMBL/GenBank/DDBJ whole genome shotgun (WGS) entry which is preliminary data.</text>
</comment>
<dbReference type="AlphaFoldDB" id="A0AAV3QI99"/>
<organism evidence="1 2">
    <name type="scientific">Lithospermum erythrorhizon</name>
    <name type="common">Purple gromwell</name>
    <name type="synonym">Lithospermum officinale var. erythrorhizon</name>
    <dbReference type="NCBI Taxonomy" id="34254"/>
    <lineage>
        <taxon>Eukaryota</taxon>
        <taxon>Viridiplantae</taxon>
        <taxon>Streptophyta</taxon>
        <taxon>Embryophyta</taxon>
        <taxon>Tracheophyta</taxon>
        <taxon>Spermatophyta</taxon>
        <taxon>Magnoliopsida</taxon>
        <taxon>eudicotyledons</taxon>
        <taxon>Gunneridae</taxon>
        <taxon>Pentapetalae</taxon>
        <taxon>asterids</taxon>
        <taxon>lamiids</taxon>
        <taxon>Boraginales</taxon>
        <taxon>Boraginaceae</taxon>
        <taxon>Boraginoideae</taxon>
        <taxon>Lithospermeae</taxon>
        <taxon>Lithospermum</taxon>
    </lineage>
</organism>
<accession>A0AAV3QI99</accession>
<evidence type="ECO:0008006" key="3">
    <source>
        <dbReference type="Google" id="ProtNLM"/>
    </source>
</evidence>
<reference evidence="1 2" key="1">
    <citation type="submission" date="2024-01" db="EMBL/GenBank/DDBJ databases">
        <title>The complete chloroplast genome sequence of Lithospermum erythrorhizon: insights into the phylogenetic relationship among Boraginaceae species and the maternal lineages of purple gromwells.</title>
        <authorList>
            <person name="Okada T."/>
            <person name="Watanabe K."/>
        </authorList>
    </citation>
    <scope>NUCLEOTIDE SEQUENCE [LARGE SCALE GENOMIC DNA]</scope>
</reference>
<proteinExistence type="predicted"/>
<evidence type="ECO:0000313" key="1">
    <source>
        <dbReference type="EMBL" id="GAA0162711.1"/>
    </source>
</evidence>
<evidence type="ECO:0000313" key="2">
    <source>
        <dbReference type="Proteomes" id="UP001454036"/>
    </source>
</evidence>
<protein>
    <recommendedName>
        <fullName evidence="3">Peptide deformylase</fullName>
    </recommendedName>
</protein>
<keyword evidence="2" id="KW-1185">Reference proteome</keyword>